<protein>
    <submittedName>
        <fullName evidence="1">Uncharacterized protein</fullName>
    </submittedName>
</protein>
<dbReference type="EMBL" id="LNQE01001305">
    <property type="protein sequence ID" value="KUG19288.1"/>
    <property type="molecule type" value="Genomic_DNA"/>
</dbReference>
<accession>A0A0W8FEH8</accession>
<proteinExistence type="predicted"/>
<dbReference type="AlphaFoldDB" id="A0A0W8FEH8"/>
<sequence length="128" mass="13824">MFKPVGKIEKVHDALQVQVDGWQLGQLVIAAADVPKLLNGREVDVNFVQQRDGREPFIGYAGTAVLSRSGRAVNVKVEARLMTAPLAAVQKVLSGQQLAARLSAPAPIIDADREQAKSIDHDLVRSFA</sequence>
<comment type="caution">
    <text evidence="1">The sequence shown here is derived from an EMBL/GenBank/DDBJ whole genome shotgun (WGS) entry which is preliminary data.</text>
</comment>
<name>A0A0W8FEH8_9ZZZZ</name>
<organism evidence="1">
    <name type="scientific">hydrocarbon metagenome</name>
    <dbReference type="NCBI Taxonomy" id="938273"/>
    <lineage>
        <taxon>unclassified sequences</taxon>
        <taxon>metagenomes</taxon>
        <taxon>ecological metagenomes</taxon>
    </lineage>
</organism>
<evidence type="ECO:0000313" key="1">
    <source>
        <dbReference type="EMBL" id="KUG19288.1"/>
    </source>
</evidence>
<gene>
    <name evidence="1" type="ORF">ASZ90_010998</name>
</gene>
<reference evidence="1" key="1">
    <citation type="journal article" date="2015" name="Proc. Natl. Acad. Sci. U.S.A.">
        <title>Networks of energetic and metabolic interactions define dynamics in microbial communities.</title>
        <authorList>
            <person name="Embree M."/>
            <person name="Liu J.K."/>
            <person name="Al-Bassam M.M."/>
            <person name="Zengler K."/>
        </authorList>
    </citation>
    <scope>NUCLEOTIDE SEQUENCE</scope>
</reference>